<dbReference type="EMBL" id="JACBZX010000001">
    <property type="protein sequence ID" value="NYG37825.1"/>
    <property type="molecule type" value="Genomic_DNA"/>
</dbReference>
<organism evidence="1 2">
    <name type="scientific">Janibacter alkaliphilus</name>
    <dbReference type="NCBI Taxonomy" id="1069963"/>
    <lineage>
        <taxon>Bacteria</taxon>
        <taxon>Bacillati</taxon>
        <taxon>Actinomycetota</taxon>
        <taxon>Actinomycetes</taxon>
        <taxon>Micrococcales</taxon>
        <taxon>Intrasporangiaceae</taxon>
        <taxon>Janibacter</taxon>
    </lineage>
</organism>
<evidence type="ECO:0000313" key="2">
    <source>
        <dbReference type="Proteomes" id="UP000592181"/>
    </source>
</evidence>
<dbReference type="Proteomes" id="UP000592181">
    <property type="component" value="Unassembled WGS sequence"/>
</dbReference>
<keyword evidence="2" id="KW-1185">Reference proteome</keyword>
<dbReference type="AlphaFoldDB" id="A0A852XH13"/>
<accession>A0A852XH13</accession>
<proteinExistence type="predicted"/>
<reference evidence="1 2" key="1">
    <citation type="submission" date="2020-07" db="EMBL/GenBank/DDBJ databases">
        <title>Sequencing the genomes of 1000 actinobacteria strains.</title>
        <authorList>
            <person name="Klenk H.-P."/>
        </authorList>
    </citation>
    <scope>NUCLEOTIDE SEQUENCE [LARGE SCALE GENOMIC DNA]</scope>
    <source>
        <strain evidence="1 2">DSM 24723</strain>
    </source>
</reference>
<name>A0A852XH13_9MICO</name>
<protein>
    <submittedName>
        <fullName evidence="1">Uncharacterized protein</fullName>
    </submittedName>
</protein>
<evidence type="ECO:0000313" key="1">
    <source>
        <dbReference type="EMBL" id="NYG37825.1"/>
    </source>
</evidence>
<gene>
    <name evidence="1" type="ORF">BJY28_002294</name>
</gene>
<dbReference type="RefSeq" id="WP_179463131.1">
    <property type="nucleotide sequence ID" value="NZ_JACBZX010000001.1"/>
</dbReference>
<comment type="caution">
    <text evidence="1">The sequence shown here is derived from an EMBL/GenBank/DDBJ whole genome shotgun (WGS) entry which is preliminary data.</text>
</comment>
<sequence length="155" mass="16092">MSYDIGFCLLRGADLSRLPLAGGPATSLDLAMVQPDVAHAAALGDDVVVVDALYGELAGPTLRELGVPGVVVALGGTADVYTIEALGGPDRRRVQAAGAIEVDEGVPLPEEAVMAGHDDPEDAHLALVTRYLGRPVDELWAAEYVPLALPDPMDL</sequence>